<protein>
    <recommendedName>
        <fullName evidence="9">Monocyte to macrophage differentiation factor</fullName>
    </recommendedName>
</protein>
<reference evidence="7 8" key="1">
    <citation type="submission" date="2024-02" db="EMBL/GenBank/DDBJ databases">
        <authorList>
            <person name="Daric V."/>
            <person name="Darras S."/>
        </authorList>
    </citation>
    <scope>NUCLEOTIDE SEQUENCE [LARGE SCALE GENOMIC DNA]</scope>
</reference>
<evidence type="ECO:0000256" key="3">
    <source>
        <dbReference type="ARBA" id="ARBA00022692"/>
    </source>
</evidence>
<dbReference type="Proteomes" id="UP001642483">
    <property type="component" value="Unassembled WGS sequence"/>
</dbReference>
<name>A0ABP0FQ68_CLALP</name>
<keyword evidence="8" id="KW-1185">Reference proteome</keyword>
<gene>
    <name evidence="7" type="ORF">CVLEPA_LOCUS12039</name>
</gene>
<accession>A0ABP0FQ68</accession>
<feature type="transmembrane region" description="Helical" evidence="6">
    <location>
        <begin position="194"/>
        <end position="214"/>
    </location>
</feature>
<comment type="similarity">
    <text evidence="2">Belongs to the ADIPOR family.</text>
</comment>
<keyword evidence="4 6" id="KW-1133">Transmembrane helix</keyword>
<evidence type="ECO:0000256" key="4">
    <source>
        <dbReference type="ARBA" id="ARBA00022989"/>
    </source>
</evidence>
<keyword evidence="5 6" id="KW-0472">Membrane</keyword>
<evidence type="ECO:0000256" key="2">
    <source>
        <dbReference type="ARBA" id="ARBA00007018"/>
    </source>
</evidence>
<feature type="transmembrane region" description="Helical" evidence="6">
    <location>
        <begin position="223"/>
        <end position="242"/>
    </location>
</feature>
<feature type="transmembrane region" description="Helical" evidence="6">
    <location>
        <begin position="248"/>
        <end position="266"/>
    </location>
</feature>
<evidence type="ECO:0008006" key="9">
    <source>
        <dbReference type="Google" id="ProtNLM"/>
    </source>
</evidence>
<dbReference type="EMBL" id="CAWYQH010000090">
    <property type="protein sequence ID" value="CAK8681800.1"/>
    <property type="molecule type" value="Genomic_DNA"/>
</dbReference>
<keyword evidence="3 6" id="KW-0812">Transmembrane</keyword>
<proteinExistence type="inferred from homology"/>
<organism evidence="7 8">
    <name type="scientific">Clavelina lepadiformis</name>
    <name type="common">Light-bulb sea squirt</name>
    <name type="synonym">Ascidia lepadiformis</name>
    <dbReference type="NCBI Taxonomy" id="159417"/>
    <lineage>
        <taxon>Eukaryota</taxon>
        <taxon>Metazoa</taxon>
        <taxon>Chordata</taxon>
        <taxon>Tunicata</taxon>
        <taxon>Ascidiacea</taxon>
        <taxon>Aplousobranchia</taxon>
        <taxon>Clavelinidae</taxon>
        <taxon>Clavelina</taxon>
    </lineage>
</organism>
<feature type="transmembrane region" description="Helical" evidence="6">
    <location>
        <begin position="120"/>
        <end position="139"/>
    </location>
</feature>
<feature type="transmembrane region" description="Helical" evidence="6">
    <location>
        <begin position="278"/>
        <end position="295"/>
    </location>
</feature>
<evidence type="ECO:0000256" key="1">
    <source>
        <dbReference type="ARBA" id="ARBA00004141"/>
    </source>
</evidence>
<evidence type="ECO:0000313" key="8">
    <source>
        <dbReference type="Proteomes" id="UP001642483"/>
    </source>
</evidence>
<dbReference type="Pfam" id="PF03006">
    <property type="entry name" value="HlyIII"/>
    <property type="match status" value="1"/>
</dbReference>
<sequence length="301" mass="34791">MHRKIKKGITEHWKNFRIWCRDSNLMNQRAGPNVMYIPTDYEHWANTCSHAIMILPSILASELLIWKTEQKFAIITLTNSRVTLPNVLTLDGCNDEQCPVVPRNSSFPTYAAYEFCSRSYGASLVLLFVISTLFHWISWTQSHWKKRSHAGCCVRRPSLNKFFHICDRTTIYFFIAGSYSPWLMLHETHQSIMWLQWAIWLAAVLGTMYTFIFLEKFKLLETLFYLFVGIVPGVLALMYNPSHSTSSGFTELALGGTFYIFGVLVFKCDGIIPFAHAIWHTFVTAGAISHYYGIYKHFYSS</sequence>
<dbReference type="InterPro" id="IPR004254">
    <property type="entry name" value="AdipoR/HlyIII-related"/>
</dbReference>
<evidence type="ECO:0000256" key="6">
    <source>
        <dbReference type="SAM" id="Phobius"/>
    </source>
</evidence>
<dbReference type="PANTHER" id="PTHR20855">
    <property type="entry name" value="ADIPOR/PROGESTIN RECEPTOR-RELATED"/>
    <property type="match status" value="1"/>
</dbReference>
<evidence type="ECO:0000313" key="7">
    <source>
        <dbReference type="EMBL" id="CAK8681800.1"/>
    </source>
</evidence>
<evidence type="ECO:0000256" key="5">
    <source>
        <dbReference type="ARBA" id="ARBA00023136"/>
    </source>
</evidence>
<dbReference type="PANTHER" id="PTHR20855:SF3">
    <property type="entry name" value="LD03007P"/>
    <property type="match status" value="1"/>
</dbReference>
<comment type="subcellular location">
    <subcellularLocation>
        <location evidence="1">Membrane</location>
        <topology evidence="1">Multi-pass membrane protein</topology>
    </subcellularLocation>
</comment>
<comment type="caution">
    <text evidence="7">The sequence shown here is derived from an EMBL/GenBank/DDBJ whole genome shotgun (WGS) entry which is preliminary data.</text>
</comment>